<sequence length="43" mass="4902">MSRNESSERRCGRPVATTLQSGSSRTVSEWCRTVSERCRIVLE</sequence>
<feature type="region of interest" description="Disordered" evidence="1">
    <location>
        <begin position="1"/>
        <end position="20"/>
    </location>
</feature>
<dbReference type="Proteomes" id="UP000007813">
    <property type="component" value="Unassembled WGS sequence"/>
</dbReference>
<dbReference type="EMBL" id="ALJD01000004">
    <property type="protein sequence ID" value="EJN59933.1"/>
    <property type="molecule type" value="Genomic_DNA"/>
</dbReference>
<evidence type="ECO:0000313" key="3">
    <source>
        <dbReference type="Proteomes" id="UP000007813"/>
    </source>
</evidence>
<evidence type="ECO:0000313" key="2">
    <source>
        <dbReference type="EMBL" id="EJN59933.1"/>
    </source>
</evidence>
<reference evidence="2 3" key="1">
    <citation type="journal article" date="2012" name="J. Bacteriol.">
        <title>Draft Genome Sequence of the Extremely Halophilic Archaeon Halogranum salarium B-1T.</title>
        <authorList>
            <person name="Kim K.K."/>
            <person name="Lee K.C."/>
            <person name="Lee J.S."/>
        </authorList>
    </citation>
    <scope>NUCLEOTIDE SEQUENCE [LARGE SCALE GENOMIC DNA]</scope>
    <source>
        <strain evidence="2 3">B-1</strain>
    </source>
</reference>
<feature type="compositionally biased region" description="Basic and acidic residues" evidence="1">
    <location>
        <begin position="1"/>
        <end position="11"/>
    </location>
</feature>
<organism evidence="2 3">
    <name type="scientific">Halogranum salarium B-1</name>
    <dbReference type="NCBI Taxonomy" id="1210908"/>
    <lineage>
        <taxon>Archaea</taxon>
        <taxon>Methanobacteriati</taxon>
        <taxon>Methanobacteriota</taxon>
        <taxon>Stenosarchaea group</taxon>
        <taxon>Halobacteria</taxon>
        <taxon>Halobacteriales</taxon>
        <taxon>Haloferacaceae</taxon>
    </lineage>
</organism>
<dbReference type="AlphaFoldDB" id="J3A3H1"/>
<comment type="caution">
    <text evidence="2">The sequence shown here is derived from an EMBL/GenBank/DDBJ whole genome shotgun (WGS) entry which is preliminary data.</text>
</comment>
<name>J3A3H1_9EURY</name>
<protein>
    <submittedName>
        <fullName evidence="2">Uncharacterized protein</fullName>
    </submittedName>
</protein>
<gene>
    <name evidence="2" type="ORF">HSB1_20910</name>
</gene>
<proteinExistence type="predicted"/>
<evidence type="ECO:0000256" key="1">
    <source>
        <dbReference type="SAM" id="MobiDB-lite"/>
    </source>
</evidence>
<accession>J3A3H1</accession>